<keyword evidence="2" id="KW-1185">Reference proteome</keyword>
<accession>D2RGG0</accession>
<gene>
    <name evidence="1" type="ordered locus">Arcpr_0315</name>
</gene>
<dbReference type="NCBIfam" id="TIGR03879">
    <property type="entry name" value="near_KaiC_dom"/>
    <property type="match status" value="1"/>
</dbReference>
<dbReference type="eggNOG" id="arCOG07764">
    <property type="taxonomic scope" value="Archaea"/>
</dbReference>
<dbReference type="EMBL" id="CP001857">
    <property type="protein sequence ID" value="ADB57385.1"/>
    <property type="molecule type" value="Genomic_DNA"/>
</dbReference>
<proteinExistence type="predicted"/>
<protein>
    <recommendedName>
        <fullName evidence="3">KaiC associated regulatory domain-containing protein</fullName>
    </recommendedName>
</protein>
<dbReference type="PANTHER" id="PTHR40727:SF1">
    <property type="entry name" value="BACTERIO-OPSIN ACTIVATOR"/>
    <property type="match status" value="1"/>
</dbReference>
<dbReference type="InterPro" id="IPR022285">
    <property type="entry name" value="CHP03879_regulat_dom_put"/>
</dbReference>
<evidence type="ECO:0000313" key="1">
    <source>
        <dbReference type="EMBL" id="ADB57385.1"/>
    </source>
</evidence>
<reference evidence="1 2" key="1">
    <citation type="journal article" date="2010" name="Stand. Genomic Sci.">
        <title>Complete genome sequence of Archaeoglobus profundus type strain (AV18).</title>
        <authorList>
            <person name="von Jan M."/>
            <person name="Lapidus A."/>
            <person name="Del Rio T.G."/>
            <person name="Copeland A."/>
            <person name="Tice H."/>
            <person name="Cheng J.F."/>
            <person name="Lucas S."/>
            <person name="Chen F."/>
            <person name="Nolan M."/>
            <person name="Goodwin L."/>
            <person name="Han C."/>
            <person name="Pitluck S."/>
            <person name="Liolios K."/>
            <person name="Ivanova N."/>
            <person name="Mavromatis K."/>
            <person name="Ovchinnikova G."/>
            <person name="Chertkov O."/>
            <person name="Pati A."/>
            <person name="Chen A."/>
            <person name="Palaniappan K."/>
            <person name="Land M."/>
            <person name="Hauser L."/>
            <person name="Chang Y.J."/>
            <person name="Jeffries C.D."/>
            <person name="Saunders E."/>
            <person name="Brettin T."/>
            <person name="Detter J.C."/>
            <person name="Chain P."/>
            <person name="Eichinger K."/>
            <person name="Huber H."/>
            <person name="Spring S."/>
            <person name="Rohde M."/>
            <person name="Goker M."/>
            <person name="Wirth R."/>
            <person name="Woyke T."/>
            <person name="Bristow J."/>
            <person name="Eisen J.A."/>
            <person name="Markowitz V."/>
            <person name="Hugenholtz P."/>
            <person name="Kyrpides N.C."/>
            <person name="Klenk H.P."/>
        </authorList>
    </citation>
    <scope>NUCLEOTIDE SEQUENCE [LARGE SCALE GENOMIC DNA]</scope>
    <source>
        <strain evidence="2">DSM 5631 / JCM 9629 / NBRC 100127 / Av18</strain>
    </source>
</reference>
<dbReference type="PANTHER" id="PTHR40727">
    <property type="entry name" value="TRANSCRIPTION REGULATOR, ENCODED NEXT TO RECA SUPERFAMILY ATPASE-RELATED"/>
    <property type="match status" value="1"/>
</dbReference>
<dbReference type="GeneID" id="8738968"/>
<organism evidence="1 2">
    <name type="scientific">Archaeoglobus profundus (strain DSM 5631 / JCM 9629 / NBRC 100127 / Av18)</name>
    <dbReference type="NCBI Taxonomy" id="572546"/>
    <lineage>
        <taxon>Archaea</taxon>
        <taxon>Methanobacteriati</taxon>
        <taxon>Methanobacteriota</taxon>
        <taxon>Archaeoglobi</taxon>
        <taxon>Archaeoglobales</taxon>
        <taxon>Archaeoglobaceae</taxon>
        <taxon>Archaeoglobus</taxon>
    </lineage>
</organism>
<dbReference type="AlphaFoldDB" id="D2RGG0"/>
<dbReference type="STRING" id="572546.Arcpr_0315"/>
<sequence>MGFEVITKPKGGDIDKMAEKVFWEAIRMLGGLKKLVEYRNLTWLPSLAEAAYVIVLKNEAMKTYGEIAKILGITEQTVRNIATADEEEVKKYIEGELEERPKEHIAGGIAKLAYKKLKEEGRLDTEEIELKKEEMEVLDVDWAVHVLAKIRGLDFPVSKEQLMERLKGMVIKGKKIEEILEKLEYPIKTPAELLHRIKTHLAEQSS</sequence>
<evidence type="ECO:0008006" key="3">
    <source>
        <dbReference type="Google" id="ProtNLM"/>
    </source>
</evidence>
<dbReference type="KEGG" id="apo:Arcpr_0315"/>
<dbReference type="PaxDb" id="572546-Arcpr_0315"/>
<evidence type="ECO:0000313" key="2">
    <source>
        <dbReference type="Proteomes" id="UP000001901"/>
    </source>
</evidence>
<dbReference type="RefSeq" id="WP_012939721.1">
    <property type="nucleotide sequence ID" value="NC_013741.1"/>
</dbReference>
<dbReference type="OrthoDB" id="26894at2157"/>
<dbReference type="HOGENOM" id="CLU_1303488_0_0_2"/>
<name>D2RGG0_ARCPA</name>
<dbReference type="Proteomes" id="UP000001901">
    <property type="component" value="Chromosome"/>
</dbReference>